<organism evidence="3">
    <name type="scientific">Cladocopium goreaui</name>
    <dbReference type="NCBI Taxonomy" id="2562237"/>
    <lineage>
        <taxon>Eukaryota</taxon>
        <taxon>Sar</taxon>
        <taxon>Alveolata</taxon>
        <taxon>Dinophyceae</taxon>
        <taxon>Suessiales</taxon>
        <taxon>Symbiodiniaceae</taxon>
        <taxon>Cladocopium</taxon>
    </lineage>
</organism>
<feature type="transmembrane region" description="Helical" evidence="1">
    <location>
        <begin position="124"/>
        <end position="151"/>
    </location>
</feature>
<gene>
    <name evidence="3" type="ORF">C1SCF055_LOCUS41492</name>
</gene>
<evidence type="ECO:0000313" key="3">
    <source>
        <dbReference type="EMBL" id="CAI4016790.1"/>
    </source>
</evidence>
<comment type="caution">
    <text evidence="3">The sequence shown here is derived from an EMBL/GenBank/DDBJ whole genome shotgun (WGS) entry which is preliminary data.</text>
</comment>
<feature type="transmembrane region" description="Helical" evidence="1">
    <location>
        <begin position="382"/>
        <end position="409"/>
    </location>
</feature>
<name>A0A9P1DUY6_9DINO</name>
<proteinExistence type="predicted"/>
<feature type="transmembrane region" description="Helical" evidence="1">
    <location>
        <begin position="326"/>
        <end position="346"/>
    </location>
</feature>
<keyword evidence="5" id="KW-0378">Hydrolase</keyword>
<dbReference type="Proteomes" id="UP001152797">
    <property type="component" value="Unassembled WGS sequence"/>
</dbReference>
<dbReference type="PROSITE" id="PS51257">
    <property type="entry name" value="PROKAR_LIPOPROTEIN"/>
    <property type="match status" value="1"/>
</dbReference>
<dbReference type="EMBL" id="CAMXCT020006602">
    <property type="protein sequence ID" value="CAL1170165.1"/>
    <property type="molecule type" value="Genomic_DNA"/>
</dbReference>
<keyword evidence="1" id="KW-0812">Transmembrane</keyword>
<feature type="transmembrane region" description="Helical" evidence="1">
    <location>
        <begin position="296"/>
        <end position="319"/>
    </location>
</feature>
<evidence type="ECO:0000313" key="4">
    <source>
        <dbReference type="EMBL" id="CAL1170165.1"/>
    </source>
</evidence>
<sequence length="436" mass="45127">MVAMRSLMVASSVAFALACEDLNGFDQDAYAASLWGGSIGGMVVGILVIVLMSLPLCCGVLKQYGKVIGAIGIVMGVLALVIPLFGALGSCVPFVDAACNDACTPCTDEEKKIWASACQTLGIVFVYMVVFGWAACVLGIVGASLACCVCCQCCKAKLDDPWVKQGAPPVVVGTAEEREMPQRCESKAPPGLSACRQPDSVPVATEVRLTEPDAALAAYRMCTLPISLARRRFQGGALNENSSRDHTNHEALLSGSVDMAAMRSLMVASSVAFALACEDLNGFDQDAYAASLWGGSIGGMVVGVLVIVLMSLPLCCGVLKQYGKVLGAIGIVMGVLALVIPLFGALGSCVPFVDAACNDACTPCTDEEKKIWASACQTLGIVFVYMVVFGWAACVLGIVGASLACCVCCQCCKAKLDDPWVKQGAPPVVVGTAAPA</sequence>
<feature type="signal peptide" evidence="2">
    <location>
        <begin position="1"/>
        <end position="18"/>
    </location>
</feature>
<dbReference type="AlphaFoldDB" id="A0A9P1DUY6"/>
<dbReference type="EMBL" id="CAMXCT030006602">
    <property type="protein sequence ID" value="CAL4804102.1"/>
    <property type="molecule type" value="Genomic_DNA"/>
</dbReference>
<keyword evidence="2" id="KW-0732">Signal</keyword>
<reference evidence="4" key="2">
    <citation type="submission" date="2024-04" db="EMBL/GenBank/DDBJ databases">
        <authorList>
            <person name="Chen Y."/>
            <person name="Shah S."/>
            <person name="Dougan E. K."/>
            <person name="Thang M."/>
            <person name="Chan C."/>
        </authorList>
    </citation>
    <scope>NUCLEOTIDE SEQUENCE [LARGE SCALE GENOMIC DNA]</scope>
</reference>
<dbReference type="GO" id="GO:0016787">
    <property type="term" value="F:hydrolase activity"/>
    <property type="evidence" value="ECO:0007669"/>
    <property type="project" value="UniProtKB-KW"/>
</dbReference>
<feature type="transmembrane region" description="Helical" evidence="1">
    <location>
        <begin position="68"/>
        <end position="88"/>
    </location>
</feature>
<reference evidence="3" key="1">
    <citation type="submission" date="2022-10" db="EMBL/GenBank/DDBJ databases">
        <authorList>
            <person name="Chen Y."/>
            <person name="Dougan E. K."/>
            <person name="Chan C."/>
            <person name="Rhodes N."/>
            <person name="Thang M."/>
        </authorList>
    </citation>
    <scope>NUCLEOTIDE SEQUENCE</scope>
</reference>
<keyword evidence="1" id="KW-1133">Transmembrane helix</keyword>
<feature type="transmembrane region" description="Helical" evidence="1">
    <location>
        <begin position="41"/>
        <end position="61"/>
    </location>
</feature>
<accession>A0A9P1DUY6</accession>
<evidence type="ECO:0000256" key="2">
    <source>
        <dbReference type="SAM" id="SignalP"/>
    </source>
</evidence>
<dbReference type="EMBL" id="CAMXCT010006602">
    <property type="protein sequence ID" value="CAI4016790.1"/>
    <property type="molecule type" value="Genomic_DNA"/>
</dbReference>
<evidence type="ECO:0000313" key="5">
    <source>
        <dbReference type="EMBL" id="CAL4804102.1"/>
    </source>
</evidence>
<protein>
    <submittedName>
        <fullName evidence="5">S-formylglutathione hydrolase</fullName>
    </submittedName>
</protein>
<evidence type="ECO:0000313" key="6">
    <source>
        <dbReference type="Proteomes" id="UP001152797"/>
    </source>
</evidence>
<feature type="transmembrane region" description="Helical" evidence="1">
    <location>
        <begin position="251"/>
        <end position="276"/>
    </location>
</feature>
<feature type="chain" id="PRO_5043271770" evidence="2">
    <location>
        <begin position="19"/>
        <end position="436"/>
    </location>
</feature>
<evidence type="ECO:0000256" key="1">
    <source>
        <dbReference type="SAM" id="Phobius"/>
    </source>
</evidence>
<keyword evidence="6" id="KW-1185">Reference proteome</keyword>
<keyword evidence="1" id="KW-0472">Membrane</keyword>